<proteinExistence type="predicted"/>
<dbReference type="Proteomes" id="UP000824969">
    <property type="component" value="Chromosome"/>
</dbReference>
<keyword evidence="1" id="KW-0812">Transmembrane</keyword>
<evidence type="ECO:0000256" key="1">
    <source>
        <dbReference type="SAM" id="Phobius"/>
    </source>
</evidence>
<keyword evidence="3" id="KW-1185">Reference proteome</keyword>
<evidence type="ECO:0000313" key="3">
    <source>
        <dbReference type="Proteomes" id="UP000824969"/>
    </source>
</evidence>
<keyword evidence="1" id="KW-0472">Membrane</keyword>
<evidence type="ECO:0000313" key="2">
    <source>
        <dbReference type="EMBL" id="BBL68908.1"/>
    </source>
</evidence>
<gene>
    <name evidence="2" type="ORF">MchiMG62_20890</name>
</gene>
<dbReference type="GeneID" id="66131626"/>
<reference evidence="2 3" key="1">
    <citation type="submission" date="2019-06" db="EMBL/GenBank/DDBJ databases">
        <title>Complete genome sequence of Methanoculleus chikugoensis strain MG62.</title>
        <authorList>
            <person name="Asakawa S."/>
            <person name="Dianou D."/>
        </authorList>
    </citation>
    <scope>NUCLEOTIDE SEQUENCE [LARGE SCALE GENOMIC DNA]</scope>
    <source>
        <strain evidence="2 3">MG62</strain>
    </source>
</reference>
<organism evidence="2 3">
    <name type="scientific">Methanoculleus chikugoensis</name>
    <dbReference type="NCBI Taxonomy" id="118126"/>
    <lineage>
        <taxon>Archaea</taxon>
        <taxon>Methanobacteriati</taxon>
        <taxon>Methanobacteriota</taxon>
        <taxon>Stenosarchaea group</taxon>
        <taxon>Methanomicrobia</taxon>
        <taxon>Methanomicrobiales</taxon>
        <taxon>Methanomicrobiaceae</taxon>
        <taxon>Methanoculleus</taxon>
    </lineage>
</organism>
<feature type="transmembrane region" description="Helical" evidence="1">
    <location>
        <begin position="25"/>
        <end position="47"/>
    </location>
</feature>
<dbReference type="RefSeq" id="WP_221056934.1">
    <property type="nucleotide sequence ID" value="NZ_AP019781.1"/>
</dbReference>
<dbReference type="EMBL" id="AP019781">
    <property type="protein sequence ID" value="BBL68908.1"/>
    <property type="molecule type" value="Genomic_DNA"/>
</dbReference>
<sequence>MRDYIDWRMHPRDPELRGTWYYNRFWARVWLVLMILGLAFSVLVMAIRALD</sequence>
<protein>
    <submittedName>
        <fullName evidence="2">Uncharacterized protein</fullName>
    </submittedName>
</protein>
<name>A0ABM7H7U9_9EURY</name>
<accession>A0ABM7H7U9</accession>
<keyword evidence="1" id="KW-1133">Transmembrane helix</keyword>